<dbReference type="EMBL" id="LXQA010653779">
    <property type="protein sequence ID" value="MCI64342.1"/>
    <property type="molecule type" value="Genomic_DNA"/>
</dbReference>
<accession>A0A392TTG4</accession>
<organism evidence="1 2">
    <name type="scientific">Trifolium medium</name>
    <dbReference type="NCBI Taxonomy" id="97028"/>
    <lineage>
        <taxon>Eukaryota</taxon>
        <taxon>Viridiplantae</taxon>
        <taxon>Streptophyta</taxon>
        <taxon>Embryophyta</taxon>
        <taxon>Tracheophyta</taxon>
        <taxon>Spermatophyta</taxon>
        <taxon>Magnoliopsida</taxon>
        <taxon>eudicotyledons</taxon>
        <taxon>Gunneridae</taxon>
        <taxon>Pentapetalae</taxon>
        <taxon>rosids</taxon>
        <taxon>fabids</taxon>
        <taxon>Fabales</taxon>
        <taxon>Fabaceae</taxon>
        <taxon>Papilionoideae</taxon>
        <taxon>50 kb inversion clade</taxon>
        <taxon>NPAAA clade</taxon>
        <taxon>Hologalegina</taxon>
        <taxon>IRL clade</taxon>
        <taxon>Trifolieae</taxon>
        <taxon>Trifolium</taxon>
    </lineage>
</organism>
<comment type="caution">
    <text evidence="1">The sequence shown here is derived from an EMBL/GenBank/DDBJ whole genome shotgun (WGS) entry which is preliminary data.</text>
</comment>
<keyword evidence="2" id="KW-1185">Reference proteome</keyword>
<dbReference type="Proteomes" id="UP000265520">
    <property type="component" value="Unassembled WGS sequence"/>
</dbReference>
<protein>
    <submittedName>
        <fullName evidence="1">Uncharacterized protein</fullName>
    </submittedName>
</protein>
<reference evidence="1 2" key="1">
    <citation type="journal article" date="2018" name="Front. Plant Sci.">
        <title>Red Clover (Trifolium pratense) and Zigzag Clover (T. medium) - A Picture of Genomic Similarities and Differences.</title>
        <authorList>
            <person name="Dluhosova J."/>
            <person name="Istvanek J."/>
            <person name="Nedelnik J."/>
            <person name="Repkova J."/>
        </authorList>
    </citation>
    <scope>NUCLEOTIDE SEQUENCE [LARGE SCALE GENOMIC DNA]</scope>
    <source>
        <strain evidence="2">cv. 10/8</strain>
        <tissue evidence="1">Leaf</tissue>
    </source>
</reference>
<evidence type="ECO:0000313" key="2">
    <source>
        <dbReference type="Proteomes" id="UP000265520"/>
    </source>
</evidence>
<name>A0A392TTG4_9FABA</name>
<sequence>GNAAAAIGFMA</sequence>
<feature type="non-terminal residue" evidence="1">
    <location>
        <position position="1"/>
    </location>
</feature>
<proteinExistence type="predicted"/>
<evidence type="ECO:0000313" key="1">
    <source>
        <dbReference type="EMBL" id="MCI64342.1"/>
    </source>
</evidence>